<feature type="transmembrane region" description="Helical" evidence="1">
    <location>
        <begin position="49"/>
        <end position="69"/>
    </location>
</feature>
<gene>
    <name evidence="2" type="ORF">KFK14_09835</name>
</gene>
<keyword evidence="1" id="KW-1133">Transmembrane helix</keyword>
<accession>A0A975KCI9</accession>
<evidence type="ECO:0000313" key="2">
    <source>
        <dbReference type="EMBL" id="QUT07657.1"/>
    </source>
</evidence>
<dbReference type="EMBL" id="CP073910">
    <property type="protein sequence ID" value="QUT07657.1"/>
    <property type="molecule type" value="Genomic_DNA"/>
</dbReference>
<keyword evidence="3" id="KW-1185">Reference proteome</keyword>
<reference evidence="2" key="1">
    <citation type="submission" date="2021-04" db="EMBL/GenBank/DDBJ databases">
        <title>Isolation of p-tert-butylphenol degrading bacteria Sphingobium phenoxybenzoativorans Tas13 from active sludge.</title>
        <authorList>
            <person name="Li Y."/>
        </authorList>
    </citation>
    <scope>NUCLEOTIDE SEQUENCE</scope>
    <source>
        <strain evidence="2">Tas13</strain>
    </source>
</reference>
<keyword evidence="1" id="KW-0472">Membrane</keyword>
<sequence>MRRLSVPDLDQALHRLGALPVPSKLAAIDDAVFVGLAQSRREAVAAPRLLGFAAALALVLGVAGGGLVGGEPAVAQPMSPFVPNNPLAPSTLLAVHP</sequence>
<protein>
    <submittedName>
        <fullName evidence="2">Uncharacterized protein</fullName>
    </submittedName>
</protein>
<keyword evidence="1" id="KW-0812">Transmembrane</keyword>
<dbReference type="KEGG" id="spph:KFK14_09835"/>
<proteinExistence type="predicted"/>
<evidence type="ECO:0000256" key="1">
    <source>
        <dbReference type="SAM" id="Phobius"/>
    </source>
</evidence>
<organism evidence="2 3">
    <name type="scientific">Sphingobium phenoxybenzoativorans</name>
    <dbReference type="NCBI Taxonomy" id="1592790"/>
    <lineage>
        <taxon>Bacteria</taxon>
        <taxon>Pseudomonadati</taxon>
        <taxon>Pseudomonadota</taxon>
        <taxon>Alphaproteobacteria</taxon>
        <taxon>Sphingomonadales</taxon>
        <taxon>Sphingomonadaceae</taxon>
        <taxon>Sphingobium</taxon>
    </lineage>
</organism>
<evidence type="ECO:0000313" key="3">
    <source>
        <dbReference type="Proteomes" id="UP000681425"/>
    </source>
</evidence>
<dbReference type="Proteomes" id="UP000681425">
    <property type="component" value="Chromosome"/>
</dbReference>
<name>A0A975KCI9_9SPHN</name>
<dbReference type="AlphaFoldDB" id="A0A975KCI9"/>